<evidence type="ECO:0000256" key="6">
    <source>
        <dbReference type="ARBA" id="ARBA00022989"/>
    </source>
</evidence>
<gene>
    <name evidence="14" type="ORF">Z043_125551</name>
</gene>
<evidence type="ECO:0000313" key="15">
    <source>
        <dbReference type="Proteomes" id="UP000034805"/>
    </source>
</evidence>
<dbReference type="SUPFAM" id="SSF81321">
    <property type="entry name" value="Family A G protein-coupled receptor-like"/>
    <property type="match status" value="2"/>
</dbReference>
<dbReference type="InterPro" id="IPR050939">
    <property type="entry name" value="Olfactory_GPCR1"/>
</dbReference>
<evidence type="ECO:0000256" key="2">
    <source>
        <dbReference type="ARBA" id="ARBA00022475"/>
    </source>
</evidence>
<evidence type="ECO:0000256" key="8">
    <source>
        <dbReference type="ARBA" id="ARBA00023136"/>
    </source>
</evidence>
<evidence type="ECO:0000256" key="3">
    <source>
        <dbReference type="ARBA" id="ARBA00022606"/>
    </source>
</evidence>
<comment type="caution">
    <text evidence="14">The sequence shown here is derived from an EMBL/GenBank/DDBJ whole genome shotgun (WGS) entry which is preliminary data.</text>
</comment>
<evidence type="ECO:0000256" key="4">
    <source>
        <dbReference type="ARBA" id="ARBA00022692"/>
    </source>
</evidence>
<keyword evidence="11" id="KW-0325">Glycoprotein</keyword>
<keyword evidence="5" id="KW-0552">Olfaction</keyword>
<proteinExistence type="predicted"/>
<dbReference type="Pfam" id="PF13853">
    <property type="entry name" value="7tm_4"/>
    <property type="match status" value="1"/>
</dbReference>
<dbReference type="PANTHER" id="PTHR24242">
    <property type="entry name" value="G-PROTEIN COUPLED RECEPTOR"/>
    <property type="match status" value="1"/>
</dbReference>
<protein>
    <recommendedName>
        <fullName evidence="16">G-protein coupled receptors family 1 profile domain-containing protein</fullName>
    </recommendedName>
</protein>
<keyword evidence="4 13" id="KW-0812">Transmembrane</keyword>
<evidence type="ECO:0008006" key="16">
    <source>
        <dbReference type="Google" id="ProtNLM"/>
    </source>
</evidence>
<evidence type="ECO:0000313" key="14">
    <source>
        <dbReference type="EMBL" id="KPP56795.1"/>
    </source>
</evidence>
<keyword evidence="8 13" id="KW-0472">Membrane</keyword>
<reference evidence="14 15" key="1">
    <citation type="submission" date="2015-08" db="EMBL/GenBank/DDBJ databases">
        <title>The genome of the Asian arowana (Scleropages formosus).</title>
        <authorList>
            <person name="Tan M.H."/>
            <person name="Gan H.M."/>
            <person name="Croft L.J."/>
            <person name="Austin C.M."/>
        </authorList>
    </citation>
    <scope>NUCLEOTIDE SEQUENCE [LARGE SCALE GENOMIC DNA]</scope>
    <source>
        <strain evidence="14">Aro1</strain>
    </source>
</reference>
<name>A0A0P7TH59_SCLFO</name>
<evidence type="ECO:0000256" key="11">
    <source>
        <dbReference type="ARBA" id="ARBA00023180"/>
    </source>
</evidence>
<feature type="transmembrane region" description="Helical" evidence="13">
    <location>
        <begin position="25"/>
        <end position="51"/>
    </location>
</feature>
<dbReference type="AlphaFoldDB" id="A0A0P7TH59"/>
<feature type="non-terminal residue" evidence="14">
    <location>
        <position position="171"/>
    </location>
</feature>
<dbReference type="GO" id="GO:0004930">
    <property type="term" value="F:G protein-coupled receptor activity"/>
    <property type="evidence" value="ECO:0007669"/>
    <property type="project" value="UniProtKB-KW"/>
</dbReference>
<comment type="subcellular location">
    <subcellularLocation>
        <location evidence="1">Cell membrane</location>
        <topology evidence="1">Multi-pass membrane protein</topology>
    </subcellularLocation>
</comment>
<dbReference type="InterPro" id="IPR000725">
    <property type="entry name" value="Olfact_rcpt"/>
</dbReference>
<evidence type="ECO:0000256" key="1">
    <source>
        <dbReference type="ARBA" id="ARBA00004651"/>
    </source>
</evidence>
<keyword evidence="7" id="KW-0297">G-protein coupled receptor</keyword>
<keyword evidence="12" id="KW-0807">Transducer</keyword>
<feature type="non-terminal residue" evidence="14">
    <location>
        <position position="1"/>
    </location>
</feature>
<dbReference type="PANTHER" id="PTHR24242:SF359">
    <property type="entry name" value="ODORANT RECEPTOR-RELATED"/>
    <property type="match status" value="1"/>
</dbReference>
<keyword evidence="10" id="KW-0675">Receptor</keyword>
<keyword evidence="2" id="KW-1003">Cell membrane</keyword>
<dbReference type="GO" id="GO:0004984">
    <property type="term" value="F:olfactory receptor activity"/>
    <property type="evidence" value="ECO:0007669"/>
    <property type="project" value="InterPro"/>
</dbReference>
<evidence type="ECO:0000256" key="7">
    <source>
        <dbReference type="ARBA" id="ARBA00023040"/>
    </source>
</evidence>
<sequence>KTMENISAVTSFKLIEYMEMEDQKYLYFIVFLLLYILTLCTNLLLISVIYFEKSLHEPMYIFVGNLAVNGIYRSTILNPFLLKSPEQTPSHFFQVQTVFHVHLGEDMQNISAVTSFILVAYTEMEKLKYLYFTVFLLLYLLILCLNLLVIGVIYSQKSLHDPMYIFVSNLV</sequence>
<keyword evidence="9" id="KW-1015">Disulfide bond</keyword>
<evidence type="ECO:0000256" key="12">
    <source>
        <dbReference type="ARBA" id="ARBA00023224"/>
    </source>
</evidence>
<organism evidence="14 15">
    <name type="scientific">Scleropages formosus</name>
    <name type="common">Asian bonytongue</name>
    <name type="synonym">Osteoglossum formosum</name>
    <dbReference type="NCBI Taxonomy" id="113540"/>
    <lineage>
        <taxon>Eukaryota</taxon>
        <taxon>Metazoa</taxon>
        <taxon>Chordata</taxon>
        <taxon>Craniata</taxon>
        <taxon>Vertebrata</taxon>
        <taxon>Euteleostomi</taxon>
        <taxon>Actinopterygii</taxon>
        <taxon>Neopterygii</taxon>
        <taxon>Teleostei</taxon>
        <taxon>Osteoglossocephala</taxon>
        <taxon>Osteoglossomorpha</taxon>
        <taxon>Osteoglossiformes</taxon>
        <taxon>Osteoglossidae</taxon>
        <taxon>Scleropages</taxon>
    </lineage>
</organism>
<evidence type="ECO:0000256" key="10">
    <source>
        <dbReference type="ARBA" id="ARBA00023170"/>
    </source>
</evidence>
<feature type="transmembrane region" description="Helical" evidence="13">
    <location>
        <begin position="129"/>
        <end position="154"/>
    </location>
</feature>
<keyword evidence="3" id="KW-0716">Sensory transduction</keyword>
<dbReference type="Proteomes" id="UP000034805">
    <property type="component" value="Unassembled WGS sequence"/>
</dbReference>
<evidence type="ECO:0000256" key="9">
    <source>
        <dbReference type="ARBA" id="ARBA00023157"/>
    </source>
</evidence>
<keyword evidence="6 13" id="KW-1133">Transmembrane helix</keyword>
<dbReference type="Gene3D" id="1.20.1070.10">
    <property type="entry name" value="Rhodopsin 7-helix transmembrane proteins"/>
    <property type="match status" value="2"/>
</dbReference>
<evidence type="ECO:0000256" key="13">
    <source>
        <dbReference type="SAM" id="Phobius"/>
    </source>
</evidence>
<accession>A0A0P7TH59</accession>
<evidence type="ECO:0000256" key="5">
    <source>
        <dbReference type="ARBA" id="ARBA00022725"/>
    </source>
</evidence>
<dbReference type="EMBL" id="JARO02018935">
    <property type="protein sequence ID" value="KPP56795.1"/>
    <property type="molecule type" value="Genomic_DNA"/>
</dbReference>
<dbReference type="GO" id="GO:0005886">
    <property type="term" value="C:plasma membrane"/>
    <property type="evidence" value="ECO:0007669"/>
    <property type="project" value="UniProtKB-SubCell"/>
</dbReference>